<proteinExistence type="predicted"/>
<name>A0ABN9HJ19_9NEOB</name>
<organism evidence="2 3">
    <name type="scientific">Staurois parvus</name>
    <dbReference type="NCBI Taxonomy" id="386267"/>
    <lineage>
        <taxon>Eukaryota</taxon>
        <taxon>Metazoa</taxon>
        <taxon>Chordata</taxon>
        <taxon>Craniata</taxon>
        <taxon>Vertebrata</taxon>
        <taxon>Euteleostomi</taxon>
        <taxon>Amphibia</taxon>
        <taxon>Batrachia</taxon>
        <taxon>Anura</taxon>
        <taxon>Neobatrachia</taxon>
        <taxon>Ranoidea</taxon>
        <taxon>Ranidae</taxon>
        <taxon>Staurois</taxon>
    </lineage>
</organism>
<feature type="region of interest" description="Disordered" evidence="1">
    <location>
        <begin position="1"/>
        <end position="29"/>
    </location>
</feature>
<gene>
    <name evidence="2" type="ORF">SPARVUS_LOCUS16046874</name>
</gene>
<accession>A0ABN9HJ19</accession>
<dbReference type="Proteomes" id="UP001162483">
    <property type="component" value="Unassembled WGS sequence"/>
</dbReference>
<comment type="caution">
    <text evidence="2">The sequence shown here is derived from an EMBL/GenBank/DDBJ whole genome shotgun (WGS) entry which is preliminary data.</text>
</comment>
<keyword evidence="3" id="KW-1185">Reference proteome</keyword>
<dbReference type="PANTHER" id="PTHR45662:SF8">
    <property type="entry name" value="PHOSPHATIDYLINOSITIDE PHOSPHATASE SAC2"/>
    <property type="match status" value="1"/>
</dbReference>
<dbReference type="EMBL" id="CATNWA010021001">
    <property type="protein sequence ID" value="CAI9620852.1"/>
    <property type="molecule type" value="Genomic_DNA"/>
</dbReference>
<reference evidence="2" key="1">
    <citation type="submission" date="2023-05" db="EMBL/GenBank/DDBJ databases">
        <authorList>
            <person name="Stuckert A."/>
        </authorList>
    </citation>
    <scope>NUCLEOTIDE SEQUENCE</scope>
</reference>
<evidence type="ECO:0000256" key="1">
    <source>
        <dbReference type="SAM" id="MobiDB-lite"/>
    </source>
</evidence>
<sequence length="231" mass="25332">MYLLREGGVGGGTEADSDEECGHTRSSRPPLMELFQSQEHYIVQSGDRALWCSRRDGTLSTRPATDLLLAWNPICLGLVEGIIGKVQLHADLPWWLLLIRQKSLIGVLPKGHEIYKITKIAVIPLSTAEPQDLELDLCKKHHFGINKPEKISHSPDDSKFLLKTLTQIKSNVSAPNKKKVKPFISPSMQLKCGGLIVGRRQIMRSLASVCSAGRVVCVGGSSSAGLCWVLV</sequence>
<evidence type="ECO:0000313" key="3">
    <source>
        <dbReference type="Proteomes" id="UP001162483"/>
    </source>
</evidence>
<evidence type="ECO:0000313" key="2">
    <source>
        <dbReference type="EMBL" id="CAI9620852.1"/>
    </source>
</evidence>
<protein>
    <submittedName>
        <fullName evidence="2">Uncharacterized protein</fullName>
    </submittedName>
</protein>
<dbReference type="PANTHER" id="PTHR45662">
    <property type="entry name" value="PHOSPHATIDYLINOSITIDE PHOSPHATASE SAC1"/>
    <property type="match status" value="1"/>
</dbReference>